<feature type="transmembrane region" description="Helical" evidence="1">
    <location>
        <begin position="346"/>
        <end position="368"/>
    </location>
</feature>
<keyword evidence="1" id="KW-0812">Transmembrane</keyword>
<feature type="transmembrane region" description="Helical" evidence="1">
    <location>
        <begin position="112"/>
        <end position="137"/>
    </location>
</feature>
<keyword evidence="1" id="KW-1133">Transmembrane helix</keyword>
<proteinExistence type="predicted"/>
<keyword evidence="3" id="KW-1185">Reference proteome</keyword>
<feature type="transmembrane region" description="Helical" evidence="1">
    <location>
        <begin position="259"/>
        <end position="276"/>
    </location>
</feature>
<dbReference type="RefSeq" id="WP_168674286.1">
    <property type="nucleotide sequence ID" value="NZ_JAAVTK010000010.1"/>
</dbReference>
<keyword evidence="1" id="KW-0472">Membrane</keyword>
<feature type="transmembrane region" description="Helical" evidence="1">
    <location>
        <begin position="149"/>
        <end position="172"/>
    </location>
</feature>
<reference evidence="2 3" key="1">
    <citation type="submission" date="2020-03" db="EMBL/GenBank/DDBJ databases">
        <title>Genomic Encyclopedia of Type Strains, Phase IV (KMG-V): Genome sequencing to study the core and pangenomes of soil and plant-associated prokaryotes.</title>
        <authorList>
            <person name="Whitman W."/>
        </authorList>
    </citation>
    <scope>NUCLEOTIDE SEQUENCE [LARGE SCALE GENOMIC DNA]</scope>
    <source>
        <strain evidence="2 3">1B</strain>
    </source>
</reference>
<evidence type="ECO:0008006" key="4">
    <source>
        <dbReference type="Google" id="ProtNLM"/>
    </source>
</evidence>
<feature type="transmembrane region" description="Helical" evidence="1">
    <location>
        <begin position="375"/>
        <end position="396"/>
    </location>
</feature>
<evidence type="ECO:0000313" key="3">
    <source>
        <dbReference type="Proteomes" id="UP000717634"/>
    </source>
</evidence>
<comment type="caution">
    <text evidence="2">The sequence shown here is derived from an EMBL/GenBank/DDBJ whole genome shotgun (WGS) entry which is preliminary data.</text>
</comment>
<name>A0ABX1HP61_9BACT</name>
<accession>A0ABX1HP61</accession>
<gene>
    <name evidence="2" type="ORF">HBN54_003305</name>
</gene>
<organism evidence="2 3">
    <name type="scientific">Hymenobacter artigasi</name>
    <dbReference type="NCBI Taxonomy" id="2719616"/>
    <lineage>
        <taxon>Bacteria</taxon>
        <taxon>Pseudomonadati</taxon>
        <taxon>Bacteroidota</taxon>
        <taxon>Cytophagia</taxon>
        <taxon>Cytophagales</taxon>
        <taxon>Hymenobacteraceae</taxon>
        <taxon>Hymenobacter</taxon>
    </lineage>
</organism>
<evidence type="ECO:0000313" key="2">
    <source>
        <dbReference type="EMBL" id="NKI90698.1"/>
    </source>
</evidence>
<dbReference type="Proteomes" id="UP000717634">
    <property type="component" value="Unassembled WGS sequence"/>
</dbReference>
<protein>
    <recommendedName>
        <fullName evidence="4">Glycosyltransferase RgtA/B/C/D-like domain-containing protein</fullName>
    </recommendedName>
</protein>
<feature type="transmembrane region" description="Helical" evidence="1">
    <location>
        <begin position="411"/>
        <end position="429"/>
    </location>
</feature>
<evidence type="ECO:0000256" key="1">
    <source>
        <dbReference type="SAM" id="Phobius"/>
    </source>
</evidence>
<dbReference type="EMBL" id="JAAVTK010000010">
    <property type="protein sequence ID" value="NKI90698.1"/>
    <property type="molecule type" value="Genomic_DNA"/>
</dbReference>
<sequence>MKVALAILLNAALLAGLLPWLLRQWREAPAGWWRAALVVGLGVRMAVGLARNWHLQLDAEFMSDLSQPITAQLWEHPGQAWQTLTQAVTLIEFKYYTAVYQGLSNTWFFIKILAFLNLASGGIGWLNGLYLSLFAFVGSWQLVRVLARVFPATPVGAGAVAFLLWPSVWFWATGLSKEALLVSSGAWLTALVLERLYGDSEVRRPATWWGRAGWWLAVGVLAFVHFKMRYFFAAPLLAVLVGIALVRGLQLHGVARPRWAQAVALLAVLGSGLWLSQQMSVAFSVNKFTNQVVRVYTSFLPNLVGRPHFEYPDLRPTLESVLSYAPQAVANTLTRPYLGETRDLRLAAAGAENLLLLVLLVVAAVGAVRGRAGRLPFVLGLGLLIFCLVLAALMGLTTPNLGSLHRYRSDLMPYLILLLLQNDYAAAALRRLGFRDI</sequence>
<feature type="transmembrane region" description="Helical" evidence="1">
    <location>
        <begin position="230"/>
        <end position="247"/>
    </location>
</feature>
<feature type="transmembrane region" description="Helical" evidence="1">
    <location>
        <begin position="208"/>
        <end position="224"/>
    </location>
</feature>